<keyword evidence="4" id="KW-1003">Cell membrane</keyword>
<evidence type="ECO:0000256" key="3">
    <source>
        <dbReference type="ARBA" id="ARBA00022448"/>
    </source>
</evidence>
<keyword evidence="10" id="KW-1185">Reference proteome</keyword>
<reference evidence="9 10" key="1">
    <citation type="submission" date="2020-07" db="EMBL/GenBank/DDBJ databases">
        <title>Characterization and genome sequencing of isolate MD1, a novel member within the family Lachnospiraceae.</title>
        <authorList>
            <person name="Rettenmaier R."/>
            <person name="Di Bello L."/>
            <person name="Zinser C."/>
            <person name="Scheitz K."/>
            <person name="Liebl W."/>
            <person name="Zverlov V."/>
        </authorList>
    </citation>
    <scope>NUCLEOTIDE SEQUENCE [LARGE SCALE GENOMIC DNA]</scope>
    <source>
        <strain evidence="9 10">MD1</strain>
    </source>
</reference>
<comment type="similarity">
    <text evidence="2">Belongs to the AzlC family.</text>
</comment>
<dbReference type="Pfam" id="PF03591">
    <property type="entry name" value="AzlC"/>
    <property type="match status" value="1"/>
</dbReference>
<sequence length="243" mass="26058">MKKEFIYGLKRGYPIALGYIPVSFTFGLMAVSGGLPVWLTVFISMSNLTSAGQFAGTNLILQGAGFLEITLTTFIINIRYMLMSLSLTQRLGSDMTLLKRLIIGFGITDETFSVASLEQGKLSFPYLAGLILGPFLGWTAGTALGAIICSALPVTLSNAMGIALYGMFIAIIIPPAKKSRTVTIIILISVAVTVILRYVPLFRFISSGFRVIIATFLGAGLGAVLFPIEPKNEVDQNKGESIS</sequence>
<feature type="transmembrane region" description="Helical" evidence="8">
    <location>
        <begin position="126"/>
        <end position="148"/>
    </location>
</feature>
<evidence type="ECO:0000256" key="4">
    <source>
        <dbReference type="ARBA" id="ARBA00022475"/>
    </source>
</evidence>
<feature type="transmembrane region" description="Helical" evidence="8">
    <location>
        <begin position="12"/>
        <end position="39"/>
    </location>
</feature>
<keyword evidence="3" id="KW-0813">Transport</keyword>
<dbReference type="PANTHER" id="PTHR34979:SF1">
    <property type="entry name" value="INNER MEMBRANE PROTEIN YGAZ"/>
    <property type="match status" value="1"/>
</dbReference>
<feature type="transmembrane region" description="Helical" evidence="8">
    <location>
        <begin position="154"/>
        <end position="174"/>
    </location>
</feature>
<evidence type="ECO:0000256" key="7">
    <source>
        <dbReference type="ARBA" id="ARBA00023136"/>
    </source>
</evidence>
<evidence type="ECO:0000256" key="8">
    <source>
        <dbReference type="SAM" id="Phobius"/>
    </source>
</evidence>
<dbReference type="Proteomes" id="UP000574276">
    <property type="component" value="Unassembled WGS sequence"/>
</dbReference>
<dbReference type="PANTHER" id="PTHR34979">
    <property type="entry name" value="INNER MEMBRANE PROTEIN YGAZ"/>
    <property type="match status" value="1"/>
</dbReference>
<organism evidence="9 10">
    <name type="scientific">Variimorphobacter saccharofermentans</name>
    <dbReference type="NCBI Taxonomy" id="2755051"/>
    <lineage>
        <taxon>Bacteria</taxon>
        <taxon>Bacillati</taxon>
        <taxon>Bacillota</taxon>
        <taxon>Clostridia</taxon>
        <taxon>Lachnospirales</taxon>
        <taxon>Lachnospiraceae</taxon>
        <taxon>Variimorphobacter</taxon>
    </lineage>
</organism>
<name>A0A839JYB6_9FIRM</name>
<evidence type="ECO:0000256" key="1">
    <source>
        <dbReference type="ARBA" id="ARBA00004651"/>
    </source>
</evidence>
<protein>
    <submittedName>
        <fullName evidence="9">AzlC family ABC transporter permease</fullName>
    </submittedName>
</protein>
<dbReference type="AlphaFoldDB" id="A0A839JYB6"/>
<dbReference type="GO" id="GO:1903785">
    <property type="term" value="P:L-valine transmembrane transport"/>
    <property type="evidence" value="ECO:0007669"/>
    <property type="project" value="TreeGrafter"/>
</dbReference>
<dbReference type="EMBL" id="JACEGA010000001">
    <property type="protein sequence ID" value="MBB2181982.1"/>
    <property type="molecule type" value="Genomic_DNA"/>
</dbReference>
<evidence type="ECO:0000256" key="5">
    <source>
        <dbReference type="ARBA" id="ARBA00022692"/>
    </source>
</evidence>
<keyword evidence="7 8" id="KW-0472">Membrane</keyword>
<gene>
    <name evidence="9" type="ORF">H0486_03720</name>
</gene>
<accession>A0A839JYB6</accession>
<comment type="caution">
    <text evidence="9">The sequence shown here is derived from an EMBL/GenBank/DDBJ whole genome shotgun (WGS) entry which is preliminary data.</text>
</comment>
<feature type="transmembrane region" description="Helical" evidence="8">
    <location>
        <begin position="181"/>
        <end position="199"/>
    </location>
</feature>
<proteinExistence type="inferred from homology"/>
<keyword evidence="5 8" id="KW-0812">Transmembrane</keyword>
<evidence type="ECO:0000256" key="6">
    <source>
        <dbReference type="ARBA" id="ARBA00022989"/>
    </source>
</evidence>
<feature type="transmembrane region" description="Helical" evidence="8">
    <location>
        <begin position="211"/>
        <end position="228"/>
    </location>
</feature>
<dbReference type="RefSeq" id="WP_228351718.1">
    <property type="nucleotide sequence ID" value="NZ_JACEGA010000001.1"/>
</dbReference>
<dbReference type="GO" id="GO:0005886">
    <property type="term" value="C:plasma membrane"/>
    <property type="evidence" value="ECO:0007669"/>
    <property type="project" value="UniProtKB-SubCell"/>
</dbReference>
<evidence type="ECO:0000256" key="2">
    <source>
        <dbReference type="ARBA" id="ARBA00010735"/>
    </source>
</evidence>
<evidence type="ECO:0000313" key="10">
    <source>
        <dbReference type="Proteomes" id="UP000574276"/>
    </source>
</evidence>
<dbReference type="InterPro" id="IPR011606">
    <property type="entry name" value="Brnchd-chn_aa_trnsp_permease"/>
</dbReference>
<evidence type="ECO:0000313" key="9">
    <source>
        <dbReference type="EMBL" id="MBB2181982.1"/>
    </source>
</evidence>
<keyword evidence="6 8" id="KW-1133">Transmembrane helix</keyword>
<comment type="subcellular location">
    <subcellularLocation>
        <location evidence="1">Cell membrane</location>
        <topology evidence="1">Multi-pass membrane protein</topology>
    </subcellularLocation>
</comment>
<feature type="transmembrane region" description="Helical" evidence="8">
    <location>
        <begin position="59"/>
        <end position="82"/>
    </location>
</feature>